<dbReference type="OrthoDB" id="5824787at2759"/>
<evidence type="ECO:0000313" key="1">
    <source>
        <dbReference type="EMBL" id="VDM57971.1"/>
    </source>
</evidence>
<organism evidence="3">
    <name type="scientific">Angiostrongylus costaricensis</name>
    <name type="common">Nematode worm</name>
    <dbReference type="NCBI Taxonomy" id="334426"/>
    <lineage>
        <taxon>Eukaryota</taxon>
        <taxon>Metazoa</taxon>
        <taxon>Ecdysozoa</taxon>
        <taxon>Nematoda</taxon>
        <taxon>Chromadorea</taxon>
        <taxon>Rhabditida</taxon>
        <taxon>Rhabditina</taxon>
        <taxon>Rhabditomorpha</taxon>
        <taxon>Strongyloidea</taxon>
        <taxon>Metastrongylidae</taxon>
        <taxon>Angiostrongylus</taxon>
    </lineage>
</organism>
<sequence>MIMHAFRIRNVVVVADMTGCNLFKAVTPAENNCSSEDATAEESAALALSSIPLWNFGHEHRFSPKTNTLIGHLRLKILGSTPALTIFLVYGPTSTTDEHEIEAFYVEMRMLCKDHTFFKVLMISTQLSKRTSEELE</sequence>
<accession>A0A0R3PN20</accession>
<dbReference type="WBParaSite" id="ACOC_0000638501-mRNA-1">
    <property type="protein sequence ID" value="ACOC_0000638501-mRNA-1"/>
    <property type="gene ID" value="ACOC_0000638501"/>
</dbReference>
<dbReference type="Proteomes" id="UP000267027">
    <property type="component" value="Unassembled WGS sequence"/>
</dbReference>
<reference evidence="1 2" key="2">
    <citation type="submission" date="2018-11" db="EMBL/GenBank/DDBJ databases">
        <authorList>
            <consortium name="Pathogen Informatics"/>
        </authorList>
    </citation>
    <scope>NUCLEOTIDE SEQUENCE [LARGE SCALE GENOMIC DNA]</scope>
    <source>
        <strain evidence="1 2">Costa Rica</strain>
    </source>
</reference>
<dbReference type="AlphaFoldDB" id="A0A0R3PN20"/>
<keyword evidence="2" id="KW-1185">Reference proteome</keyword>
<proteinExistence type="predicted"/>
<gene>
    <name evidence="1" type="ORF">ACOC_LOCUS6386</name>
</gene>
<evidence type="ECO:0000313" key="3">
    <source>
        <dbReference type="WBParaSite" id="ACOC_0000638501-mRNA-1"/>
    </source>
</evidence>
<protein>
    <submittedName>
        <fullName evidence="1 3">Uncharacterized protein</fullName>
    </submittedName>
</protein>
<evidence type="ECO:0000313" key="2">
    <source>
        <dbReference type="Proteomes" id="UP000267027"/>
    </source>
</evidence>
<dbReference type="EMBL" id="UYYA01003941">
    <property type="protein sequence ID" value="VDM57971.1"/>
    <property type="molecule type" value="Genomic_DNA"/>
</dbReference>
<name>A0A0R3PN20_ANGCS</name>
<reference evidence="3" key="1">
    <citation type="submission" date="2017-02" db="UniProtKB">
        <authorList>
            <consortium name="WormBaseParasite"/>
        </authorList>
    </citation>
    <scope>IDENTIFICATION</scope>
</reference>